<protein>
    <recommendedName>
        <fullName evidence="4">Coiled-coil domain-containing protein 189</fullName>
    </recommendedName>
</protein>
<organism evidence="2 3">
    <name type="scientific">Naegleria fowleri</name>
    <name type="common">Brain eating amoeba</name>
    <dbReference type="NCBI Taxonomy" id="5763"/>
    <lineage>
        <taxon>Eukaryota</taxon>
        <taxon>Discoba</taxon>
        <taxon>Heterolobosea</taxon>
        <taxon>Tetramitia</taxon>
        <taxon>Eutetramitia</taxon>
        <taxon>Vahlkampfiidae</taxon>
        <taxon>Naegleria</taxon>
    </lineage>
</organism>
<accession>A0A6A5BU54</accession>
<dbReference type="EMBL" id="VFQX01000033">
    <property type="protein sequence ID" value="KAF0977921.1"/>
    <property type="molecule type" value="Genomic_DNA"/>
</dbReference>
<proteinExistence type="predicted"/>
<feature type="compositionally biased region" description="Polar residues" evidence="1">
    <location>
        <begin position="211"/>
        <end position="230"/>
    </location>
</feature>
<reference evidence="2 3" key="1">
    <citation type="journal article" date="2019" name="Sci. Rep.">
        <title>Nanopore sequencing improves the draft genome of the human pathogenic amoeba Naegleria fowleri.</title>
        <authorList>
            <person name="Liechti N."/>
            <person name="Schurch N."/>
            <person name="Bruggmann R."/>
            <person name="Wittwer M."/>
        </authorList>
    </citation>
    <scope>NUCLEOTIDE SEQUENCE [LARGE SCALE GENOMIC DNA]</scope>
    <source>
        <strain evidence="2 3">ATCC 30894</strain>
    </source>
</reference>
<evidence type="ECO:0000313" key="2">
    <source>
        <dbReference type="EMBL" id="KAF0977921.1"/>
    </source>
</evidence>
<keyword evidence="3" id="KW-1185">Reference proteome</keyword>
<evidence type="ECO:0000256" key="1">
    <source>
        <dbReference type="SAM" id="MobiDB-lite"/>
    </source>
</evidence>
<dbReference type="VEuPathDB" id="AmoebaDB:FDP41_003243"/>
<dbReference type="InterPro" id="IPR032727">
    <property type="entry name" value="CLAMP"/>
</dbReference>
<sequence>MLWQDITADQIQSILSNVSSVEDLKQNMNEVLDLYELYPNLSVKQYQILSDLLMYTIMFCMRNRFTLEKISALFTIVKEIHKDTSNNDISLYDSFVHFKQLVTKYSVHRPPFSIEVFHVDDVKKISEYIYNTFYRHYKMYQYVFCPKQTASVTIVPSPSQLILPKPFEMLSLGKAMTQQEFQEKKQQQVLAEEKAKQNTTTPQATPRLENNGKSVSPPLSTEQRPTNEQQVTKEEAPQSAEQKKQPPHPQILKQLEPIKKEIEEMTQSRISELESRIAELEQIVAEKKPSKTPVKR</sequence>
<evidence type="ECO:0000313" key="3">
    <source>
        <dbReference type="Proteomes" id="UP000444721"/>
    </source>
</evidence>
<dbReference type="Pfam" id="PF14769">
    <property type="entry name" value="CLAMP"/>
    <property type="match status" value="1"/>
</dbReference>
<dbReference type="OrthoDB" id="425082at2759"/>
<dbReference type="VEuPathDB" id="AmoebaDB:NF0039390"/>
<dbReference type="VEuPathDB" id="AmoebaDB:NfTy_059910"/>
<feature type="compositionally biased region" description="Basic and acidic residues" evidence="1">
    <location>
        <begin position="184"/>
        <end position="196"/>
    </location>
</feature>
<gene>
    <name evidence="2" type="ORF">FDP41_003243</name>
</gene>
<dbReference type="Proteomes" id="UP000444721">
    <property type="component" value="Unassembled WGS sequence"/>
</dbReference>
<dbReference type="PANTHER" id="PTHR28457">
    <property type="entry name" value="COILED-COIL DOMAIN-CONTAINING PROTEIN 189"/>
    <property type="match status" value="1"/>
</dbReference>
<dbReference type="RefSeq" id="XP_044562634.1">
    <property type="nucleotide sequence ID" value="XM_044706526.1"/>
</dbReference>
<dbReference type="AlphaFoldDB" id="A0A6A5BU54"/>
<dbReference type="GeneID" id="68110461"/>
<comment type="caution">
    <text evidence="2">The sequence shown here is derived from an EMBL/GenBank/DDBJ whole genome shotgun (WGS) entry which is preliminary data.</text>
</comment>
<feature type="region of interest" description="Disordered" evidence="1">
    <location>
        <begin position="184"/>
        <end position="253"/>
    </location>
</feature>
<name>A0A6A5BU54_NAEFO</name>
<dbReference type="OMA" id="FCARCER"/>
<evidence type="ECO:0008006" key="4">
    <source>
        <dbReference type="Google" id="ProtNLM"/>
    </source>
</evidence>
<dbReference type="PANTHER" id="PTHR28457:SF1">
    <property type="entry name" value="CILIA- AND FLAGELLA-ASSOCIATED PROTEIN 119"/>
    <property type="match status" value="1"/>
</dbReference>
<feature type="compositionally biased region" description="Basic and acidic residues" evidence="1">
    <location>
        <begin position="231"/>
        <end position="244"/>
    </location>
</feature>